<dbReference type="PANTHER" id="PTHR12110:SF41">
    <property type="entry name" value="INOSOSE DEHYDRATASE"/>
    <property type="match status" value="1"/>
</dbReference>
<dbReference type="eggNOG" id="COG1082">
    <property type="taxonomic scope" value="Bacteria"/>
</dbReference>
<evidence type="ECO:0000313" key="3">
    <source>
        <dbReference type="Proteomes" id="UP000184396"/>
    </source>
</evidence>
<dbReference type="EMBL" id="FQYK01000012">
    <property type="protein sequence ID" value="SHJ18300.1"/>
    <property type="molecule type" value="Genomic_DNA"/>
</dbReference>
<dbReference type="OrthoDB" id="2561798at2"/>
<keyword evidence="3" id="KW-1185">Reference proteome</keyword>
<dbReference type="GO" id="GO:0016853">
    <property type="term" value="F:isomerase activity"/>
    <property type="evidence" value="ECO:0007669"/>
    <property type="project" value="UniProtKB-KW"/>
</dbReference>
<evidence type="ECO:0000259" key="1">
    <source>
        <dbReference type="Pfam" id="PF01261"/>
    </source>
</evidence>
<reference evidence="2 3" key="1">
    <citation type="submission" date="2016-11" db="EMBL/GenBank/DDBJ databases">
        <authorList>
            <person name="Jaros S."/>
            <person name="Januszkiewicz K."/>
            <person name="Wedrychowicz H."/>
        </authorList>
    </citation>
    <scope>NUCLEOTIDE SEQUENCE [LARGE SCALE GENOMIC DNA]</scope>
    <source>
        <strain evidence="2 3">CGMCC 1.12213</strain>
    </source>
</reference>
<proteinExistence type="predicted"/>
<dbReference type="InterPro" id="IPR036237">
    <property type="entry name" value="Xyl_isomerase-like_sf"/>
</dbReference>
<dbReference type="InterPro" id="IPR050312">
    <property type="entry name" value="IolE/XylAMocC-like"/>
</dbReference>
<sequence length="316" mass="35504">MSSISRRSFTKQTALGIGFIPLLGFSNILFENESNTDTLSIHLFSKHLQFLNLEQAGEKAAELGFQGLDLTVRPKGHVLPETVIEDLPKAIADIKKGGSTCLMMTTAVEDAANQTDVNVLKTAAQLGIKYYRANWFKYSEERTMEADLEYYQQKIKTLSLLNKQLGISGCYQNHAGRSVGASIWEIKKILEQAEPGYFGTQYDIRHAMVEGGLSWENGLKLIKSSINTIVLKDYKWGQVNGVWKPINVPIGEGMVDFKKYFALLKAYKINVPVSLHLEYDLGGAEKGKKEITIEKKEVYKAMKKDLDAVQRLWQEA</sequence>
<protein>
    <submittedName>
        <fullName evidence="2">Sugar phosphate isomerase/epimerase</fullName>
    </submittedName>
</protein>
<dbReference type="Pfam" id="PF01261">
    <property type="entry name" value="AP_endonuc_2"/>
    <property type="match status" value="1"/>
</dbReference>
<dbReference type="PANTHER" id="PTHR12110">
    <property type="entry name" value="HYDROXYPYRUVATE ISOMERASE"/>
    <property type="match status" value="1"/>
</dbReference>
<dbReference type="AlphaFoldDB" id="A0A1M6H7Z6"/>
<dbReference type="RefSeq" id="WP_019388825.1">
    <property type="nucleotide sequence ID" value="NZ_ALIH01000020.1"/>
</dbReference>
<gene>
    <name evidence="2" type="ORF">SAMN05216261_3069</name>
</gene>
<dbReference type="Proteomes" id="UP000184396">
    <property type="component" value="Unassembled WGS sequence"/>
</dbReference>
<accession>A0A1M6H7Z6</accession>
<keyword evidence="2" id="KW-0413">Isomerase</keyword>
<dbReference type="Gene3D" id="3.20.20.150">
    <property type="entry name" value="Divalent-metal-dependent TIM barrel enzymes"/>
    <property type="match status" value="1"/>
</dbReference>
<name>A0A1M6H7Z6_9FLAO</name>
<feature type="domain" description="Xylose isomerase-like TIM barrel" evidence="1">
    <location>
        <begin position="59"/>
        <end position="281"/>
    </location>
</feature>
<dbReference type="STRING" id="1178825.SAMN05216261_3069"/>
<dbReference type="InterPro" id="IPR013022">
    <property type="entry name" value="Xyl_isomerase-like_TIM-brl"/>
</dbReference>
<dbReference type="SUPFAM" id="SSF51658">
    <property type="entry name" value="Xylose isomerase-like"/>
    <property type="match status" value="1"/>
</dbReference>
<organism evidence="2 3">
    <name type="scientific">Algibacter luteus</name>
    <dbReference type="NCBI Taxonomy" id="1178825"/>
    <lineage>
        <taxon>Bacteria</taxon>
        <taxon>Pseudomonadati</taxon>
        <taxon>Bacteroidota</taxon>
        <taxon>Flavobacteriia</taxon>
        <taxon>Flavobacteriales</taxon>
        <taxon>Flavobacteriaceae</taxon>
        <taxon>Algibacter</taxon>
    </lineage>
</organism>
<evidence type="ECO:0000313" key="2">
    <source>
        <dbReference type="EMBL" id="SHJ18300.1"/>
    </source>
</evidence>